<feature type="region of interest" description="Disordered" evidence="1">
    <location>
        <begin position="61"/>
        <end position="82"/>
    </location>
</feature>
<accession>A0AAD8I3J1</accession>
<sequence length="304" mass="32551">MEDESINNIDSLFWLPSDFLTDDDDDDLSITSNNQLPTDLTPPVASANKWALSGSPQSILSPVLSNGSPNSPSSPTAPLGQDDKSWNLICAAAGEVNMLKMRNETAHKNRAPPTPPNIFTPLPASNKYINNHVKQNMGSVWGRDFGVSAEYGCGFSGNARCGRAQRLFQSGWPSLQAQNQHFNANGCVSRPSFIFAGGVRNVAGGGVGLKKKCAGTGVFLPRTCADPTASPVKPGCPAPALNVKCNYDVMSKAQVQSTVGCVNPGHDAMLIRRNAVLAQWHNGMNVMGNRAMSCKMLLPEEWSY</sequence>
<reference evidence="2" key="1">
    <citation type="submission" date="2023-02" db="EMBL/GenBank/DDBJ databases">
        <title>Genome of toxic invasive species Heracleum sosnowskyi carries increased number of genes despite the absence of recent whole-genome duplications.</title>
        <authorList>
            <person name="Schelkunov M."/>
            <person name="Shtratnikova V."/>
            <person name="Makarenko M."/>
            <person name="Klepikova A."/>
            <person name="Omelchenko D."/>
            <person name="Novikova G."/>
            <person name="Obukhova E."/>
            <person name="Bogdanov V."/>
            <person name="Penin A."/>
            <person name="Logacheva M."/>
        </authorList>
    </citation>
    <scope>NUCLEOTIDE SEQUENCE</scope>
    <source>
        <strain evidence="2">Hsosn_3</strain>
        <tissue evidence="2">Leaf</tissue>
    </source>
</reference>
<evidence type="ECO:0000313" key="3">
    <source>
        <dbReference type="Proteomes" id="UP001237642"/>
    </source>
</evidence>
<evidence type="ECO:0000256" key="1">
    <source>
        <dbReference type="SAM" id="MobiDB-lite"/>
    </source>
</evidence>
<keyword evidence="3" id="KW-1185">Reference proteome</keyword>
<dbReference type="Proteomes" id="UP001237642">
    <property type="component" value="Unassembled WGS sequence"/>
</dbReference>
<evidence type="ECO:0000313" key="2">
    <source>
        <dbReference type="EMBL" id="KAK1377975.1"/>
    </source>
</evidence>
<dbReference type="PANTHER" id="PTHR33356">
    <property type="entry name" value="TIP41-LIKE PROTEIN"/>
    <property type="match status" value="1"/>
</dbReference>
<dbReference type="EMBL" id="JAUIZM010000006">
    <property type="protein sequence ID" value="KAK1377975.1"/>
    <property type="molecule type" value="Genomic_DNA"/>
</dbReference>
<dbReference type="AlphaFoldDB" id="A0AAD8I3J1"/>
<dbReference type="PANTHER" id="PTHR33356:SF17">
    <property type="entry name" value="TPX2 CENTRAL DOMAIN-CONTAINING PROTEIN"/>
    <property type="match status" value="1"/>
</dbReference>
<reference evidence="2" key="2">
    <citation type="submission" date="2023-05" db="EMBL/GenBank/DDBJ databases">
        <authorList>
            <person name="Schelkunov M.I."/>
        </authorList>
    </citation>
    <scope>NUCLEOTIDE SEQUENCE</scope>
    <source>
        <strain evidence="2">Hsosn_3</strain>
        <tissue evidence="2">Leaf</tissue>
    </source>
</reference>
<feature type="compositionally biased region" description="Low complexity" evidence="1">
    <location>
        <begin position="61"/>
        <end position="74"/>
    </location>
</feature>
<comment type="caution">
    <text evidence="2">The sequence shown here is derived from an EMBL/GenBank/DDBJ whole genome shotgun (WGS) entry which is preliminary data.</text>
</comment>
<organism evidence="2 3">
    <name type="scientific">Heracleum sosnowskyi</name>
    <dbReference type="NCBI Taxonomy" id="360622"/>
    <lineage>
        <taxon>Eukaryota</taxon>
        <taxon>Viridiplantae</taxon>
        <taxon>Streptophyta</taxon>
        <taxon>Embryophyta</taxon>
        <taxon>Tracheophyta</taxon>
        <taxon>Spermatophyta</taxon>
        <taxon>Magnoliopsida</taxon>
        <taxon>eudicotyledons</taxon>
        <taxon>Gunneridae</taxon>
        <taxon>Pentapetalae</taxon>
        <taxon>asterids</taxon>
        <taxon>campanulids</taxon>
        <taxon>Apiales</taxon>
        <taxon>Apiaceae</taxon>
        <taxon>Apioideae</taxon>
        <taxon>apioid superclade</taxon>
        <taxon>Tordylieae</taxon>
        <taxon>Tordyliinae</taxon>
        <taxon>Heracleum</taxon>
    </lineage>
</organism>
<name>A0AAD8I3J1_9APIA</name>
<proteinExistence type="predicted"/>
<protein>
    <submittedName>
        <fullName evidence="2">Uncharacterized protein</fullName>
    </submittedName>
</protein>
<gene>
    <name evidence="2" type="ORF">POM88_024719</name>
</gene>